<keyword evidence="3 5" id="KW-1133">Transmembrane helix</keyword>
<organism evidence="7 8">
    <name type="scientific">Bradyrhizobium canariense</name>
    <dbReference type="NCBI Taxonomy" id="255045"/>
    <lineage>
        <taxon>Bacteria</taxon>
        <taxon>Pseudomonadati</taxon>
        <taxon>Pseudomonadota</taxon>
        <taxon>Alphaproteobacteria</taxon>
        <taxon>Hyphomicrobiales</taxon>
        <taxon>Nitrobacteraceae</taxon>
        <taxon>Bradyrhizobium</taxon>
    </lineage>
</organism>
<feature type="transmembrane region" description="Helical" evidence="5">
    <location>
        <begin position="195"/>
        <end position="211"/>
    </location>
</feature>
<feature type="transmembrane region" description="Helical" evidence="5">
    <location>
        <begin position="239"/>
        <end position="255"/>
    </location>
</feature>
<dbReference type="EMBL" id="LT629750">
    <property type="protein sequence ID" value="SDS94120.1"/>
    <property type="molecule type" value="Genomic_DNA"/>
</dbReference>
<dbReference type="GO" id="GO:0016020">
    <property type="term" value="C:membrane"/>
    <property type="evidence" value="ECO:0007669"/>
    <property type="project" value="UniProtKB-SubCell"/>
</dbReference>
<feature type="domain" description="O-antigen ligase-related" evidence="6">
    <location>
        <begin position="224"/>
        <end position="367"/>
    </location>
</feature>
<feature type="transmembrane region" description="Helical" evidence="5">
    <location>
        <begin position="387"/>
        <end position="405"/>
    </location>
</feature>
<gene>
    <name evidence="7" type="ORF">SAMN05444158_3764</name>
</gene>
<reference evidence="8" key="1">
    <citation type="submission" date="2016-10" db="EMBL/GenBank/DDBJ databases">
        <authorList>
            <person name="Varghese N."/>
            <person name="Submissions S."/>
        </authorList>
    </citation>
    <scope>NUCLEOTIDE SEQUENCE [LARGE SCALE GENOMIC DNA]</scope>
    <source>
        <strain evidence="8">GAS369</strain>
    </source>
</reference>
<dbReference type="PANTHER" id="PTHR37422:SF21">
    <property type="entry name" value="EXOQ-LIKE PROTEIN"/>
    <property type="match status" value="1"/>
</dbReference>
<evidence type="ECO:0000313" key="8">
    <source>
        <dbReference type="Proteomes" id="UP000243904"/>
    </source>
</evidence>
<feature type="transmembrane region" description="Helical" evidence="5">
    <location>
        <begin position="417"/>
        <end position="433"/>
    </location>
</feature>
<keyword evidence="8" id="KW-1185">Reference proteome</keyword>
<evidence type="ECO:0000259" key="6">
    <source>
        <dbReference type="Pfam" id="PF04932"/>
    </source>
</evidence>
<dbReference type="InterPro" id="IPR051533">
    <property type="entry name" value="WaaL-like"/>
</dbReference>
<feature type="transmembrane region" description="Helical" evidence="5">
    <location>
        <begin position="218"/>
        <end position="233"/>
    </location>
</feature>
<feature type="transmembrane region" description="Helical" evidence="5">
    <location>
        <begin position="262"/>
        <end position="281"/>
    </location>
</feature>
<accession>A0A1H1WBT5</accession>
<keyword evidence="2 5" id="KW-0812">Transmembrane</keyword>
<evidence type="ECO:0000256" key="5">
    <source>
        <dbReference type="SAM" id="Phobius"/>
    </source>
</evidence>
<dbReference type="InterPro" id="IPR007016">
    <property type="entry name" value="O-antigen_ligase-rel_domated"/>
</dbReference>
<feature type="transmembrane region" description="Helical" evidence="5">
    <location>
        <begin position="355"/>
        <end position="375"/>
    </location>
</feature>
<dbReference type="AlphaFoldDB" id="A0A1H1WBT5"/>
<keyword evidence="4 5" id="KW-0472">Membrane</keyword>
<name>A0A1H1WBT5_9BRAD</name>
<feature type="transmembrane region" description="Helical" evidence="5">
    <location>
        <begin position="118"/>
        <end position="137"/>
    </location>
</feature>
<evidence type="ECO:0000256" key="1">
    <source>
        <dbReference type="ARBA" id="ARBA00004141"/>
    </source>
</evidence>
<feature type="transmembrane region" description="Helical" evidence="5">
    <location>
        <begin position="89"/>
        <end position="112"/>
    </location>
</feature>
<feature type="transmembrane region" description="Helical" evidence="5">
    <location>
        <begin position="64"/>
        <end position="82"/>
    </location>
</feature>
<protein>
    <submittedName>
        <fullName evidence="7">O-antigen ligase</fullName>
    </submittedName>
</protein>
<dbReference type="Pfam" id="PF04932">
    <property type="entry name" value="Wzy_C"/>
    <property type="match status" value="1"/>
</dbReference>
<proteinExistence type="predicted"/>
<dbReference type="Proteomes" id="UP000243904">
    <property type="component" value="Chromosome I"/>
</dbReference>
<evidence type="ECO:0000256" key="2">
    <source>
        <dbReference type="ARBA" id="ARBA00022692"/>
    </source>
</evidence>
<dbReference type="GO" id="GO:0016874">
    <property type="term" value="F:ligase activity"/>
    <property type="evidence" value="ECO:0007669"/>
    <property type="project" value="UniProtKB-KW"/>
</dbReference>
<sequence>MSRLVITEITEIRAMFREVQRQQVTGVVRGTAFIGALLLAWISLRPFIDLGNQDLKDLSTGNETLTYLAFGSMALLMVALAMRDSGPALATLLSPGFMLLGAWIVVSVVLSLDPATSIRRFALTACVVTVAAVMMLLPKSQSELVRWLSTAALLLLAICYLGILLAPNLSIHLATDVQEPHLAGDWRGSFGHKNVAAAMMAMLLFLGIYIIKSGARGAGGAIIALASLFLLNAEGKSSISLFLTVLALTSLTSVVRSFWLRAVMLLAPLLLLNLLSVGTVMSESLADIARLLPIDTSFTGRTDIWTFAIQALQSRLPTGYGFSAFWGSSSIQDLPQGMEWAEYASHSHNGYLDTALAMGLPGLALLIAVLVIAPLRNFHAADRGCNGGPLAMLLLQLWLFGLYLSSMESFFLDRADPIWFTFLIAVFGLHYLARFRMKDSGAAAIAPLARRRATSPRNRMAAVSSPPLVPM</sequence>
<keyword evidence="7" id="KW-0436">Ligase</keyword>
<feature type="transmembrane region" description="Helical" evidence="5">
    <location>
        <begin position="144"/>
        <end position="166"/>
    </location>
</feature>
<evidence type="ECO:0000256" key="3">
    <source>
        <dbReference type="ARBA" id="ARBA00022989"/>
    </source>
</evidence>
<comment type="subcellular location">
    <subcellularLocation>
        <location evidence="1">Membrane</location>
        <topology evidence="1">Multi-pass membrane protein</topology>
    </subcellularLocation>
</comment>
<dbReference type="PANTHER" id="PTHR37422">
    <property type="entry name" value="TEICHURONIC ACID BIOSYNTHESIS PROTEIN TUAE"/>
    <property type="match status" value="1"/>
</dbReference>
<evidence type="ECO:0000313" key="7">
    <source>
        <dbReference type="EMBL" id="SDS94120.1"/>
    </source>
</evidence>
<feature type="transmembrane region" description="Helical" evidence="5">
    <location>
        <begin position="26"/>
        <end position="44"/>
    </location>
</feature>
<evidence type="ECO:0000256" key="4">
    <source>
        <dbReference type="ARBA" id="ARBA00023136"/>
    </source>
</evidence>